<comment type="caution">
    <text evidence="1">The sequence shown here is derived from an EMBL/GenBank/DDBJ whole genome shotgun (WGS) entry which is preliminary data.</text>
</comment>
<dbReference type="Proteomes" id="UP000094761">
    <property type="component" value="Unassembled WGS sequence"/>
</dbReference>
<gene>
    <name evidence="1" type="ORF">AZ468_21470</name>
</gene>
<dbReference type="OrthoDB" id="5902237at2"/>
<sequence length="100" mass="11630">MELWIKTYWPIAWAALSTLGMLVLALLSKTYAKREDLEKVGRKVDELQTQIDNLPTQQQVTQLLLEMANTRGEMKELRAQIQPVEHLAQLLLEQRLKDDK</sequence>
<dbReference type="GeneID" id="78078302"/>
<dbReference type="InterPro" id="IPR020269">
    <property type="entry name" value="Phage_Mu_Releasin"/>
</dbReference>
<dbReference type="Pfam" id="PF10805">
    <property type="entry name" value="DUF2730"/>
    <property type="match status" value="1"/>
</dbReference>
<reference evidence="1 2" key="1">
    <citation type="submission" date="2016-03" db="EMBL/GenBank/DDBJ databases">
        <title>Draft genome sequence of the Vibrio tubiashii subs. europaeus.</title>
        <authorList>
            <person name="Spinard E."/>
            <person name="Dubert J."/>
            <person name="Nelson D.R."/>
            <person name="Barja J.L."/>
        </authorList>
    </citation>
    <scope>NUCLEOTIDE SEQUENCE [LARGE SCALE GENOMIC DNA]</scope>
    <source>
        <strain evidence="2">PP-638</strain>
    </source>
</reference>
<accession>A0A178J870</accession>
<name>A0A178J870_9VIBR</name>
<evidence type="ECO:0000313" key="1">
    <source>
        <dbReference type="EMBL" id="OAM98091.1"/>
    </source>
</evidence>
<dbReference type="AlphaFoldDB" id="A0A178J870"/>
<protein>
    <submittedName>
        <fullName evidence="1">Uncharacterized protein</fullName>
    </submittedName>
</protein>
<dbReference type="EMBL" id="LUAX01000007">
    <property type="protein sequence ID" value="OAM98091.1"/>
    <property type="molecule type" value="Genomic_DNA"/>
</dbReference>
<dbReference type="RefSeq" id="WP_016076438.1">
    <property type="nucleotide sequence ID" value="NZ_JAPFJR010000018.1"/>
</dbReference>
<organism evidence="1 2">
    <name type="scientific">Vibrio europaeus</name>
    <dbReference type="NCBI Taxonomy" id="300876"/>
    <lineage>
        <taxon>Bacteria</taxon>
        <taxon>Pseudomonadati</taxon>
        <taxon>Pseudomonadota</taxon>
        <taxon>Gammaproteobacteria</taxon>
        <taxon>Vibrionales</taxon>
        <taxon>Vibrionaceae</taxon>
        <taxon>Vibrio</taxon>
        <taxon>Vibrio oreintalis group</taxon>
    </lineage>
</organism>
<proteinExistence type="predicted"/>
<evidence type="ECO:0000313" key="2">
    <source>
        <dbReference type="Proteomes" id="UP000094761"/>
    </source>
</evidence>